<dbReference type="GO" id="GO:0005524">
    <property type="term" value="F:ATP binding"/>
    <property type="evidence" value="ECO:0007669"/>
    <property type="project" value="UniProtKB-UniRule"/>
</dbReference>
<dbReference type="Pfam" id="PF00587">
    <property type="entry name" value="tRNA-synt_2b"/>
    <property type="match status" value="1"/>
</dbReference>
<dbReference type="GO" id="GO:0006434">
    <property type="term" value="P:seryl-tRNA aminoacylation"/>
    <property type="evidence" value="ECO:0007669"/>
    <property type="project" value="UniProtKB-UniRule"/>
</dbReference>
<dbReference type="PANTHER" id="PTHR43697">
    <property type="entry name" value="SERYL-TRNA SYNTHETASE"/>
    <property type="match status" value="1"/>
</dbReference>
<dbReference type="PRINTS" id="PR00981">
    <property type="entry name" value="TRNASYNTHSER"/>
</dbReference>
<keyword evidence="4 12" id="KW-0963">Cytoplasm</keyword>
<comment type="catalytic activity">
    <reaction evidence="10 12">
        <text>tRNA(Sec) + L-serine + ATP = L-seryl-tRNA(Sec) + AMP + diphosphate + H(+)</text>
        <dbReference type="Rhea" id="RHEA:42580"/>
        <dbReference type="Rhea" id="RHEA-COMP:9742"/>
        <dbReference type="Rhea" id="RHEA-COMP:10128"/>
        <dbReference type="ChEBI" id="CHEBI:15378"/>
        <dbReference type="ChEBI" id="CHEBI:30616"/>
        <dbReference type="ChEBI" id="CHEBI:33019"/>
        <dbReference type="ChEBI" id="CHEBI:33384"/>
        <dbReference type="ChEBI" id="CHEBI:78442"/>
        <dbReference type="ChEBI" id="CHEBI:78533"/>
        <dbReference type="ChEBI" id="CHEBI:456215"/>
        <dbReference type="EC" id="6.1.1.11"/>
    </reaction>
</comment>
<keyword evidence="17" id="KW-1185">Reference proteome</keyword>
<dbReference type="Pfam" id="PF02403">
    <property type="entry name" value="Seryl_tRNA_N"/>
    <property type="match status" value="1"/>
</dbReference>
<evidence type="ECO:0000256" key="4">
    <source>
        <dbReference type="ARBA" id="ARBA00022490"/>
    </source>
</evidence>
<dbReference type="InterPro" id="IPR033729">
    <property type="entry name" value="SerRS_core"/>
</dbReference>
<dbReference type="Proteomes" id="UP000317544">
    <property type="component" value="Chromosome"/>
</dbReference>
<dbReference type="Gene3D" id="3.30.930.10">
    <property type="entry name" value="Bira Bifunctional Protein, Domain 2"/>
    <property type="match status" value="1"/>
</dbReference>
<dbReference type="GO" id="GO:0004828">
    <property type="term" value="F:serine-tRNA ligase activity"/>
    <property type="evidence" value="ECO:0007669"/>
    <property type="project" value="UniProtKB-UniRule"/>
</dbReference>
<dbReference type="InterPro" id="IPR002314">
    <property type="entry name" value="aa-tRNA-synt_IIb"/>
</dbReference>
<protein>
    <recommendedName>
        <fullName evidence="12">Serine--tRNA ligase</fullName>
        <ecNumber evidence="12">6.1.1.11</ecNumber>
    </recommendedName>
    <alternativeName>
        <fullName evidence="12">Seryl-tRNA synthetase</fullName>
        <shortName evidence="12">SerRS</shortName>
    </alternativeName>
    <alternativeName>
        <fullName evidence="12">Seryl-tRNA(Ser/Sec) synthetase</fullName>
    </alternativeName>
</protein>
<dbReference type="NCBIfam" id="TIGR00414">
    <property type="entry name" value="serS"/>
    <property type="match status" value="1"/>
</dbReference>
<organism evidence="16 17">
    <name type="scientific">Buchnera aphidicola</name>
    <name type="common">Nipponaphis monzeni</name>
    <dbReference type="NCBI Taxonomy" id="2495405"/>
    <lineage>
        <taxon>Bacteria</taxon>
        <taxon>Pseudomonadati</taxon>
        <taxon>Pseudomonadota</taxon>
        <taxon>Gammaproteobacteria</taxon>
        <taxon>Enterobacterales</taxon>
        <taxon>Erwiniaceae</taxon>
        <taxon>Buchnera</taxon>
    </lineage>
</organism>
<dbReference type="AlphaFoldDB" id="A0A455TA85"/>
<evidence type="ECO:0000313" key="17">
    <source>
        <dbReference type="Proteomes" id="UP000317544"/>
    </source>
</evidence>
<dbReference type="InterPro" id="IPR045864">
    <property type="entry name" value="aa-tRNA-synth_II/BPL/LPL"/>
</dbReference>
<evidence type="ECO:0000313" key="16">
    <source>
        <dbReference type="EMBL" id="BBI01256.1"/>
    </source>
</evidence>
<proteinExistence type="inferred from homology"/>
<dbReference type="UniPathway" id="UPA00906">
    <property type="reaction ID" value="UER00895"/>
</dbReference>
<keyword evidence="6 12" id="KW-0547">Nucleotide-binding</keyword>
<reference evidence="16 17" key="1">
    <citation type="journal article" date="2019" name="Proc. Natl. Acad. Sci. U.S.A.">
        <title>Exaggeration and cooption of innate immunity for social defense.</title>
        <authorList>
            <person name="Kutsukake M."/>
            <person name="Moriyama M."/>
            <person name="Shigenobu S."/>
            <person name="Meng X.-Y."/>
            <person name="Nikoh N."/>
            <person name="Noda C."/>
            <person name="Kobayashi S."/>
            <person name="Fukatsu T."/>
        </authorList>
    </citation>
    <scope>NUCLEOTIDE SEQUENCE [LARGE SCALE GENOMIC DNA]</scope>
    <source>
        <strain evidence="16 17">Nmo</strain>
    </source>
</reference>
<evidence type="ECO:0000256" key="6">
    <source>
        <dbReference type="ARBA" id="ARBA00022741"/>
    </source>
</evidence>
<evidence type="ECO:0000256" key="10">
    <source>
        <dbReference type="ARBA" id="ARBA00047929"/>
    </source>
</evidence>
<dbReference type="CDD" id="cd00770">
    <property type="entry name" value="SerRS_core"/>
    <property type="match status" value="1"/>
</dbReference>
<dbReference type="InterPro" id="IPR002317">
    <property type="entry name" value="Ser-tRNA-ligase_type_1"/>
</dbReference>
<dbReference type="RefSeq" id="WP_158344896.1">
    <property type="nucleotide sequence ID" value="NZ_AP019379.1"/>
</dbReference>
<dbReference type="SUPFAM" id="SSF46589">
    <property type="entry name" value="tRNA-binding arm"/>
    <property type="match status" value="1"/>
</dbReference>
<feature type="binding site" evidence="13">
    <location>
        <position position="268"/>
    </location>
    <ligand>
        <name>L-serine</name>
        <dbReference type="ChEBI" id="CHEBI:33384"/>
    </ligand>
</feature>
<dbReference type="PROSITE" id="PS50862">
    <property type="entry name" value="AA_TRNA_LIGASE_II"/>
    <property type="match status" value="1"/>
</dbReference>
<evidence type="ECO:0000256" key="7">
    <source>
        <dbReference type="ARBA" id="ARBA00022840"/>
    </source>
</evidence>
<evidence type="ECO:0000256" key="3">
    <source>
        <dbReference type="ARBA" id="ARBA00010728"/>
    </source>
</evidence>
<dbReference type="InterPro" id="IPR006195">
    <property type="entry name" value="aa-tRNA-synth_II"/>
</dbReference>
<feature type="binding site" evidence="12">
    <location>
        <begin position="237"/>
        <end position="239"/>
    </location>
    <ligand>
        <name>L-serine</name>
        <dbReference type="ChEBI" id="CHEBI:33384"/>
    </ligand>
</feature>
<evidence type="ECO:0000256" key="13">
    <source>
        <dbReference type="PIRSR" id="PIRSR001529-1"/>
    </source>
</evidence>
<dbReference type="SUPFAM" id="SSF55681">
    <property type="entry name" value="Class II aaRS and biotin synthetases"/>
    <property type="match status" value="1"/>
</dbReference>
<dbReference type="InterPro" id="IPR042103">
    <property type="entry name" value="SerRS_1_N_sf"/>
</dbReference>
<feature type="binding site" evidence="12 14">
    <location>
        <begin position="355"/>
        <end position="358"/>
    </location>
    <ligand>
        <name>ATP</name>
        <dbReference type="ChEBI" id="CHEBI:30616"/>
    </ligand>
</feature>
<evidence type="ECO:0000256" key="12">
    <source>
        <dbReference type="HAMAP-Rule" id="MF_00176"/>
    </source>
</evidence>
<evidence type="ECO:0000256" key="5">
    <source>
        <dbReference type="ARBA" id="ARBA00022598"/>
    </source>
</evidence>
<evidence type="ECO:0000256" key="9">
    <source>
        <dbReference type="ARBA" id="ARBA00023146"/>
    </source>
</evidence>
<evidence type="ECO:0000256" key="8">
    <source>
        <dbReference type="ARBA" id="ARBA00022917"/>
    </source>
</evidence>
<comment type="domain">
    <text evidence="12">Consists of two distinct domains, a catalytic core and a N-terminal extension that is involved in tRNA binding.</text>
</comment>
<dbReference type="EMBL" id="AP019379">
    <property type="protein sequence ID" value="BBI01256.1"/>
    <property type="molecule type" value="Genomic_DNA"/>
</dbReference>
<feature type="binding site" evidence="13">
    <location>
        <position position="237"/>
    </location>
    <ligand>
        <name>L-serine</name>
        <dbReference type="ChEBI" id="CHEBI:33384"/>
    </ligand>
</feature>
<comment type="subcellular location">
    <subcellularLocation>
        <location evidence="1 12">Cytoplasm</location>
    </subcellularLocation>
</comment>
<comment type="catalytic activity">
    <reaction evidence="11 12">
        <text>tRNA(Ser) + L-serine + ATP = L-seryl-tRNA(Ser) + AMP + diphosphate + H(+)</text>
        <dbReference type="Rhea" id="RHEA:12292"/>
        <dbReference type="Rhea" id="RHEA-COMP:9669"/>
        <dbReference type="Rhea" id="RHEA-COMP:9703"/>
        <dbReference type="ChEBI" id="CHEBI:15378"/>
        <dbReference type="ChEBI" id="CHEBI:30616"/>
        <dbReference type="ChEBI" id="CHEBI:33019"/>
        <dbReference type="ChEBI" id="CHEBI:33384"/>
        <dbReference type="ChEBI" id="CHEBI:78442"/>
        <dbReference type="ChEBI" id="CHEBI:78533"/>
        <dbReference type="ChEBI" id="CHEBI:456215"/>
        <dbReference type="EC" id="6.1.1.11"/>
    </reaction>
</comment>
<keyword evidence="9 12" id="KW-0030">Aminoacyl-tRNA synthetase</keyword>
<name>A0A455TA85_9GAMM</name>
<evidence type="ECO:0000259" key="15">
    <source>
        <dbReference type="PROSITE" id="PS50862"/>
    </source>
</evidence>
<dbReference type="InterPro" id="IPR015866">
    <property type="entry name" value="Ser-tRNA-synth_1_N"/>
</dbReference>
<dbReference type="EC" id="6.1.1.11" evidence="12"/>
<comment type="caution">
    <text evidence="12">Lacks conserved residue(s) required for the propagation of feature annotation.</text>
</comment>
<evidence type="ECO:0000256" key="14">
    <source>
        <dbReference type="PIRSR" id="PIRSR001529-2"/>
    </source>
</evidence>
<dbReference type="HAMAP" id="MF_00176">
    <property type="entry name" value="Ser_tRNA_synth_type1"/>
    <property type="match status" value="1"/>
</dbReference>
<comment type="pathway">
    <text evidence="2 12">Aminoacyl-tRNA biosynthesis; selenocysteinyl-tRNA(Sec) biosynthesis; L-seryl-tRNA(Sec) from L-serine and tRNA(Sec): step 1/1.</text>
</comment>
<comment type="similarity">
    <text evidence="3 12">Belongs to the class-II aminoacyl-tRNA synthetase family. Type-1 seryl-tRNA synthetase subfamily.</text>
</comment>
<accession>A0A455TA85</accession>
<dbReference type="OrthoDB" id="9804647at2"/>
<dbReference type="InterPro" id="IPR010978">
    <property type="entry name" value="tRNA-bd_arm"/>
</dbReference>
<evidence type="ECO:0000256" key="11">
    <source>
        <dbReference type="ARBA" id="ARBA00048823"/>
    </source>
</evidence>
<keyword evidence="7 12" id="KW-0067">ATP-binding</keyword>
<evidence type="ECO:0000256" key="2">
    <source>
        <dbReference type="ARBA" id="ARBA00005045"/>
    </source>
</evidence>
<feature type="binding site" evidence="12 13">
    <location>
        <position position="291"/>
    </location>
    <ligand>
        <name>L-serine</name>
        <dbReference type="ChEBI" id="CHEBI:33384"/>
    </ligand>
</feature>
<comment type="function">
    <text evidence="12">Catalyzes the attachment of serine to tRNA(Ser). Is also able to aminoacylate tRNA(Sec) with serine, to form the misacylated tRNA L-seryl-tRNA(Sec), which will be further converted into selenocysteinyl-tRNA(Sec).</text>
</comment>
<dbReference type="PIRSF" id="PIRSF001529">
    <property type="entry name" value="Ser-tRNA-synth_IIa"/>
    <property type="match status" value="1"/>
</dbReference>
<evidence type="ECO:0000256" key="1">
    <source>
        <dbReference type="ARBA" id="ARBA00004496"/>
    </source>
</evidence>
<keyword evidence="8 12" id="KW-0648">Protein biosynthesis</keyword>
<dbReference type="PANTHER" id="PTHR43697:SF1">
    <property type="entry name" value="SERINE--TRNA LIGASE"/>
    <property type="match status" value="1"/>
</dbReference>
<dbReference type="GO" id="GO:0005737">
    <property type="term" value="C:cytoplasm"/>
    <property type="evidence" value="ECO:0007669"/>
    <property type="project" value="UniProtKB-SubCell"/>
</dbReference>
<sequence length="431" mass="49945">MINLKLMRKNSKVFFNKLQSRNFFLNYKQIFLIDNIRRKLQLETEKLQNSRRLLSKLIGQYKIAKKNYDHIKLNVIVLNKKLLSKKKKLTILQEKILQFLTNIPNIPHKSVPIGINSKNNVQITQWGKIKNYNFLIKDHIQLGNNLKGLDWDNATKISGSRFVVMKGDIALLYRALGQFMLDIHTKEHGYIETYVPYLVNPQCLFGTGQLPKFSKDLFYVTNNFSNTKSDHYILIPTAEVPLVNLLKNTTIKEIDLPIMLTALTPCFRSEASSYGKDIRGLIRMHQFDKVEIIQIVSPKNSLQALEILTSHAEKILKLLKLPYRKILLCTGDMGFSAAKTYDLEVWFPFQKKYREVSSCSYTSDFQTRRMQIKYLDTLSNNKKLLHVINGSGLAIGRTLAAILENYQDSFGRIEVPEILQKKYMNGLKFIK</sequence>
<comment type="subunit">
    <text evidence="12">Homodimer. The tRNA molecule binds across the dimer.</text>
</comment>
<feature type="binding site" evidence="12">
    <location>
        <position position="391"/>
    </location>
    <ligand>
        <name>L-serine</name>
        <dbReference type="ChEBI" id="CHEBI:33384"/>
    </ligand>
</feature>
<dbReference type="Gene3D" id="1.10.287.40">
    <property type="entry name" value="Serine-tRNA synthetase, tRNA binding domain"/>
    <property type="match status" value="1"/>
</dbReference>
<feature type="binding site" evidence="13">
    <location>
        <position position="389"/>
    </location>
    <ligand>
        <name>L-serine</name>
        <dbReference type="ChEBI" id="CHEBI:33384"/>
    </ligand>
</feature>
<feature type="binding site" evidence="12 14">
    <location>
        <begin position="268"/>
        <end position="270"/>
    </location>
    <ligand>
        <name>ATP</name>
        <dbReference type="ChEBI" id="CHEBI:30616"/>
    </ligand>
</feature>
<feature type="domain" description="Aminoacyl-transfer RNA synthetases class-II family profile" evidence="15">
    <location>
        <begin position="186"/>
        <end position="416"/>
    </location>
</feature>
<keyword evidence="5 12" id="KW-0436">Ligase</keyword>
<dbReference type="GO" id="GO:0016260">
    <property type="term" value="P:selenocysteine biosynthetic process"/>
    <property type="evidence" value="ECO:0007669"/>
    <property type="project" value="UniProtKB-UniRule"/>
</dbReference>
<gene>
    <name evidence="12 16" type="primary">serS</name>
    <name evidence="16" type="ORF">BUCNMO_248</name>
</gene>